<protein>
    <submittedName>
        <fullName evidence="4">Salicylate hydroxylase</fullName>
    </submittedName>
</protein>
<dbReference type="EMBL" id="BOPC01000106">
    <property type="protein sequence ID" value="GIJ30326.1"/>
    <property type="molecule type" value="Genomic_DNA"/>
</dbReference>
<dbReference type="SUPFAM" id="SSF51905">
    <property type="entry name" value="FAD/NAD(P)-binding domain"/>
    <property type="match status" value="1"/>
</dbReference>
<dbReference type="PANTHER" id="PTHR13789">
    <property type="entry name" value="MONOOXYGENASE"/>
    <property type="match status" value="1"/>
</dbReference>
<accession>A0ABQ4JL90</accession>
<dbReference type="PRINTS" id="PR00420">
    <property type="entry name" value="RNGMNOXGNASE"/>
</dbReference>
<sequence>MHGKGLRVLVVGAGLAGLAAVRALRGWGAGIDIVERSSGPVLAGSGMYLPGNAARALSDLGLLEQVADVAVRISRQRTATSGGRPLFEVDVDRLWHGVGPCLGLHRRELYLTLLNALDGQPVRWGVRPVSVIGVGSQTLVEFDDGGSDVYDLVIGADGVHSTVRRLVFGNELVRQLDHYSYRFLAPRSETDVAWSVQLGRGMQFLTVPIDDRQLYCHFNIGSGGARADWMQVARETFTEPVRSLLDQTDGTGHAGPYEEVVLATWVAGSVLLVGDAAHATSPNMAQGAAMAFEDAVVLAESLREAEDLTTALAAFQARRRLRVDWMRTQTHRRDRSISLPPVVRNPLLTMYGRRIFRSNYAWLLNRP</sequence>
<evidence type="ECO:0000256" key="1">
    <source>
        <dbReference type="ARBA" id="ARBA00023002"/>
    </source>
</evidence>
<name>A0ABQ4JL90_9ACTN</name>
<dbReference type="Gene3D" id="3.50.50.60">
    <property type="entry name" value="FAD/NAD(P)-binding domain"/>
    <property type="match status" value="1"/>
</dbReference>
<keyword evidence="5" id="KW-1185">Reference proteome</keyword>
<keyword evidence="1" id="KW-0560">Oxidoreductase</keyword>
<keyword evidence="2" id="KW-0503">Monooxygenase</keyword>
<gene>
    <name evidence="4" type="ORF">Vqi01_54880</name>
</gene>
<proteinExistence type="predicted"/>
<evidence type="ECO:0000313" key="5">
    <source>
        <dbReference type="Proteomes" id="UP000653076"/>
    </source>
</evidence>
<dbReference type="RefSeq" id="WP_204038032.1">
    <property type="nucleotide sequence ID" value="NZ_BOPC01000106.1"/>
</dbReference>
<dbReference type="PANTHER" id="PTHR13789:SF309">
    <property type="entry name" value="PUTATIVE (AFU_ORTHOLOGUE AFUA_6G14510)-RELATED"/>
    <property type="match status" value="1"/>
</dbReference>
<dbReference type="InterPro" id="IPR050493">
    <property type="entry name" value="FAD-dep_Monooxygenase_BioMet"/>
</dbReference>
<reference evidence="4 5" key="1">
    <citation type="submission" date="2021-01" db="EMBL/GenBank/DDBJ databases">
        <title>Whole genome shotgun sequence of Verrucosispora qiuiae NBRC 106684.</title>
        <authorList>
            <person name="Komaki H."/>
            <person name="Tamura T."/>
        </authorList>
    </citation>
    <scope>NUCLEOTIDE SEQUENCE [LARGE SCALE GENOMIC DNA]</scope>
    <source>
        <strain evidence="4 5">NBRC 106684</strain>
    </source>
</reference>
<dbReference type="Pfam" id="PF01494">
    <property type="entry name" value="FAD_binding_3"/>
    <property type="match status" value="1"/>
</dbReference>
<dbReference type="InterPro" id="IPR036188">
    <property type="entry name" value="FAD/NAD-bd_sf"/>
</dbReference>
<feature type="domain" description="FAD-binding" evidence="3">
    <location>
        <begin position="7"/>
        <end position="306"/>
    </location>
</feature>
<dbReference type="InterPro" id="IPR002938">
    <property type="entry name" value="FAD-bd"/>
</dbReference>
<dbReference type="Proteomes" id="UP000653076">
    <property type="component" value="Unassembled WGS sequence"/>
</dbReference>
<evidence type="ECO:0000259" key="3">
    <source>
        <dbReference type="Pfam" id="PF01494"/>
    </source>
</evidence>
<evidence type="ECO:0000256" key="2">
    <source>
        <dbReference type="ARBA" id="ARBA00023033"/>
    </source>
</evidence>
<evidence type="ECO:0000313" key="4">
    <source>
        <dbReference type="EMBL" id="GIJ30326.1"/>
    </source>
</evidence>
<organism evidence="4 5">
    <name type="scientific">Micromonospora qiuiae</name>
    <dbReference type="NCBI Taxonomy" id="502268"/>
    <lineage>
        <taxon>Bacteria</taxon>
        <taxon>Bacillati</taxon>
        <taxon>Actinomycetota</taxon>
        <taxon>Actinomycetes</taxon>
        <taxon>Micromonosporales</taxon>
        <taxon>Micromonosporaceae</taxon>
        <taxon>Micromonospora</taxon>
    </lineage>
</organism>
<comment type="caution">
    <text evidence="4">The sequence shown here is derived from an EMBL/GenBank/DDBJ whole genome shotgun (WGS) entry which is preliminary data.</text>
</comment>